<evidence type="ECO:0000313" key="1">
    <source>
        <dbReference type="EMBL" id="KAG9347344.1"/>
    </source>
</evidence>
<name>A0A8T2P4A8_9TELE</name>
<dbReference type="OrthoDB" id="8665797at2759"/>
<proteinExistence type="predicted"/>
<gene>
    <name evidence="1" type="ORF">JZ751_004911</name>
</gene>
<accession>A0A8T2P4A8</accession>
<organism evidence="1 2">
    <name type="scientific">Albula glossodonta</name>
    <name type="common">roundjaw bonefish</name>
    <dbReference type="NCBI Taxonomy" id="121402"/>
    <lineage>
        <taxon>Eukaryota</taxon>
        <taxon>Metazoa</taxon>
        <taxon>Chordata</taxon>
        <taxon>Craniata</taxon>
        <taxon>Vertebrata</taxon>
        <taxon>Euteleostomi</taxon>
        <taxon>Actinopterygii</taxon>
        <taxon>Neopterygii</taxon>
        <taxon>Teleostei</taxon>
        <taxon>Albuliformes</taxon>
        <taxon>Albulidae</taxon>
        <taxon>Albula</taxon>
    </lineage>
</organism>
<dbReference type="AlphaFoldDB" id="A0A8T2P4A8"/>
<evidence type="ECO:0000313" key="2">
    <source>
        <dbReference type="Proteomes" id="UP000824540"/>
    </source>
</evidence>
<comment type="caution">
    <text evidence="1">The sequence shown here is derived from an EMBL/GenBank/DDBJ whole genome shotgun (WGS) entry which is preliminary data.</text>
</comment>
<sequence length="72" mass="8228">METAKVFLRLPRVNPGYFRYLQQHAVRITPGKQSNPVTPRIAMLLGVTGICMSGYSSRQLALHHKPSTRRRH</sequence>
<protein>
    <submittedName>
        <fullName evidence="1">Uncharacterized protein</fullName>
    </submittedName>
</protein>
<keyword evidence="2" id="KW-1185">Reference proteome</keyword>
<dbReference type="EMBL" id="JAFBMS010000013">
    <property type="protein sequence ID" value="KAG9347344.1"/>
    <property type="molecule type" value="Genomic_DNA"/>
</dbReference>
<reference evidence="1" key="1">
    <citation type="thesis" date="2021" institute="BYU ScholarsArchive" country="Provo, UT, USA">
        <title>Applications of and Algorithms for Genome Assembly and Genomic Analyses with an Emphasis on Marine Teleosts.</title>
        <authorList>
            <person name="Pickett B.D."/>
        </authorList>
    </citation>
    <scope>NUCLEOTIDE SEQUENCE</scope>
    <source>
        <strain evidence="1">HI-2016</strain>
    </source>
</reference>
<dbReference type="Proteomes" id="UP000824540">
    <property type="component" value="Unassembled WGS sequence"/>
</dbReference>